<gene>
    <name evidence="1" type="ORF">Aory04_001360600</name>
    <name evidence="2" type="ORF">OAory_01087180</name>
</gene>
<name>A0A1S9DT17_ASPOZ</name>
<evidence type="ECO:0000313" key="2">
    <source>
        <dbReference type="EMBL" id="OOO12248.1"/>
    </source>
</evidence>
<dbReference type="PANTHER" id="PTHR12265">
    <property type="entry name" value="TRANSMEMBRANE PROTEIN 53"/>
    <property type="match status" value="1"/>
</dbReference>
<reference evidence="2 3" key="1">
    <citation type="submission" date="2016-10" db="EMBL/GenBank/DDBJ databases">
        <title>Genome sequencing of Aspergillus oryzae BCC7051.</title>
        <authorList>
            <person name="Thammarongtham C."/>
            <person name="Vorapreeda T."/>
            <person name="Nookaew I."/>
            <person name="Srisuk T."/>
            <person name="Land M."/>
            <person name="Jeennor S."/>
            <person name="Laoteng K."/>
        </authorList>
    </citation>
    <scope>NUCLEOTIDE SEQUENCE [LARGE SCALE GENOMIC DNA]</scope>
    <source>
        <strain evidence="2 3">BCC7051</strain>
    </source>
</reference>
<dbReference type="InterPro" id="IPR008547">
    <property type="entry name" value="DUF829_TMEM53"/>
</dbReference>
<comment type="caution">
    <text evidence="2">The sequence shown here is derived from an EMBL/GenBank/DDBJ whole genome shotgun (WGS) entry which is preliminary data.</text>
</comment>
<dbReference type="Proteomes" id="UP001165205">
    <property type="component" value="Unassembled WGS sequence"/>
</dbReference>
<reference evidence="1" key="2">
    <citation type="submission" date="2023-04" db="EMBL/GenBank/DDBJ databases">
        <title>Aspergillus oryzae NBRC 4228.</title>
        <authorList>
            <person name="Ichikawa N."/>
            <person name="Sato H."/>
            <person name="Tonouchi N."/>
        </authorList>
    </citation>
    <scope>NUCLEOTIDE SEQUENCE</scope>
    <source>
        <strain evidence="1">NBRC 4228</strain>
    </source>
</reference>
<dbReference type="Proteomes" id="UP000190312">
    <property type="component" value="Unassembled WGS sequence"/>
</dbReference>
<accession>A0A1S9DT17</accession>
<proteinExistence type="predicted"/>
<organism evidence="2 3">
    <name type="scientific">Aspergillus oryzae</name>
    <name type="common">Yellow koji mold</name>
    <dbReference type="NCBI Taxonomy" id="5062"/>
    <lineage>
        <taxon>Eukaryota</taxon>
        <taxon>Fungi</taxon>
        <taxon>Dikarya</taxon>
        <taxon>Ascomycota</taxon>
        <taxon>Pezizomycotina</taxon>
        <taxon>Eurotiomycetes</taxon>
        <taxon>Eurotiomycetidae</taxon>
        <taxon>Eurotiales</taxon>
        <taxon>Aspergillaceae</taxon>
        <taxon>Aspergillus</taxon>
        <taxon>Aspergillus subgen. Circumdati</taxon>
    </lineage>
</organism>
<dbReference type="OrthoDB" id="77878at2759"/>
<dbReference type="EMBL" id="BSYA01000400">
    <property type="protein sequence ID" value="GMG39075.1"/>
    <property type="molecule type" value="Genomic_DNA"/>
</dbReference>
<evidence type="ECO:0000313" key="3">
    <source>
        <dbReference type="Proteomes" id="UP000190312"/>
    </source>
</evidence>
<dbReference type="VEuPathDB" id="FungiDB:AO090005000852"/>
<dbReference type="PANTHER" id="PTHR12265:SF36">
    <property type="entry name" value="P450, PUTATIVE (EUROFUNG)-RELATED"/>
    <property type="match status" value="1"/>
</dbReference>
<sequence>MPTESMILREIGFMQLSQGIFLQSLPIQGALVENSSLSHSRPAHSSPDVIIICAWGFAHAKHIAKYISGHQSLFPTAKILLIQNCVANIMWKSDYSQMQWFQPAATVLRECIDTKPDLKVLLHLFSNTGSHSAVQLAEACALNDPPFALPVTSIILDSCPSMPIFEPMANALALGVPSRNIVITIIARAVVYALVGFTLAIENTGLVTHAATKLYTQLNSTDNVFLTRGASTEDQTPISPIPRTYIYGPDDDMIPVDQVIQHANVAIENMSARGFDDASEYVTMEKFVGSPHVNHVKFEKERYWKIVQETWQRSVRKSIEKKLAVTIEDVQICSEEQLAG</sequence>
<dbReference type="EMBL" id="MKZY01000003">
    <property type="protein sequence ID" value="OOO12248.1"/>
    <property type="molecule type" value="Genomic_DNA"/>
</dbReference>
<dbReference type="AlphaFoldDB" id="A0A1S9DT17"/>
<protein>
    <submittedName>
        <fullName evidence="1">Unnamed protein product</fullName>
    </submittedName>
</protein>
<evidence type="ECO:0000313" key="1">
    <source>
        <dbReference type="EMBL" id="GMG39075.1"/>
    </source>
</evidence>
<dbReference type="Pfam" id="PF05705">
    <property type="entry name" value="DUF829"/>
    <property type="match status" value="1"/>
</dbReference>